<name>A0A173SN11_9FIRM</name>
<dbReference type="Gene3D" id="3.30.1340.20">
    <property type="entry name" value="3H domain"/>
    <property type="match status" value="1"/>
</dbReference>
<evidence type="ECO:0000313" key="1">
    <source>
        <dbReference type="EMBL" id="MTK21687.1"/>
    </source>
</evidence>
<dbReference type="InterPro" id="IPR035922">
    <property type="entry name" value="3H_dom_sf"/>
</dbReference>
<accession>A0A173SN11</accession>
<dbReference type="Pfam" id="PF02829">
    <property type="entry name" value="3H"/>
    <property type="match status" value="1"/>
</dbReference>
<evidence type="ECO:0000313" key="2">
    <source>
        <dbReference type="Proteomes" id="UP000487649"/>
    </source>
</evidence>
<dbReference type="PIRSF" id="PIRSF037847">
    <property type="entry name" value="NiaR"/>
    <property type="match status" value="1"/>
</dbReference>
<dbReference type="SUPFAM" id="SSF75500">
    <property type="entry name" value="Putative transcriptional regulator TM1602, C-terminal domain"/>
    <property type="match status" value="1"/>
</dbReference>
<dbReference type="GO" id="GO:0036094">
    <property type="term" value="F:small molecule binding"/>
    <property type="evidence" value="ECO:0007669"/>
    <property type="project" value="InterPro"/>
</dbReference>
<dbReference type="AlphaFoldDB" id="A0A173SN11"/>
<dbReference type="PANTHER" id="PTHR40068:SF1">
    <property type="entry name" value="TRANSCRIPTION REPRESSOR NIAR-RELATED"/>
    <property type="match status" value="1"/>
</dbReference>
<dbReference type="Pfam" id="PF08279">
    <property type="entry name" value="HTH_11"/>
    <property type="match status" value="1"/>
</dbReference>
<organism evidence="1 2">
    <name type="scientific">Turicibacter sanguinis</name>
    <dbReference type="NCBI Taxonomy" id="154288"/>
    <lineage>
        <taxon>Bacteria</taxon>
        <taxon>Bacillati</taxon>
        <taxon>Bacillota</taxon>
        <taxon>Erysipelotrichia</taxon>
        <taxon>Erysipelotrichales</taxon>
        <taxon>Turicibacteraceae</taxon>
        <taxon>Turicibacter</taxon>
    </lineage>
</organism>
<dbReference type="InterPro" id="IPR004173">
    <property type="entry name" value="3H_domain"/>
</dbReference>
<comment type="caution">
    <text evidence="1">The sequence shown here is derived from an EMBL/GenBank/DDBJ whole genome shotgun (WGS) entry which is preliminary data.</text>
</comment>
<dbReference type="GeneID" id="60059596"/>
<dbReference type="Gene3D" id="1.10.10.10">
    <property type="entry name" value="Winged helix-like DNA-binding domain superfamily/Winged helix DNA-binding domain"/>
    <property type="match status" value="1"/>
</dbReference>
<protein>
    <submittedName>
        <fullName evidence="1">HTH domain-containing protein</fullName>
    </submittedName>
</protein>
<dbReference type="InterPro" id="IPR036388">
    <property type="entry name" value="WH-like_DNA-bd_sf"/>
</dbReference>
<dbReference type="RefSeq" id="WP_006785582.1">
    <property type="nucleotide sequence ID" value="NZ_CABJBH010000004.1"/>
</dbReference>
<sequence length="171" mass="19224">MESKDRRDEILEHLKQAGHPVKGSELAKMFAVSRQVIVQDIALIRAKGISVVATPSGYMIQTPITTGVLKTICCKHGQRIEELETELELIISFGGKVLDVVVEHPIYGEIRAVLNINCLMDIKQFINQVKSQASKPLSLLTEGIHYHTIEVTDESMYESIINALNQHHYLY</sequence>
<gene>
    <name evidence="1" type="ORF">GMA92_09675</name>
</gene>
<proteinExistence type="predicted"/>
<dbReference type="InterPro" id="IPR036390">
    <property type="entry name" value="WH_DNA-bd_sf"/>
</dbReference>
<dbReference type="PANTHER" id="PTHR40068">
    <property type="entry name" value="TRANSCRIPTION REPRESSOR NIAR-RELATED"/>
    <property type="match status" value="1"/>
</dbReference>
<dbReference type="Proteomes" id="UP000487649">
    <property type="component" value="Unassembled WGS sequence"/>
</dbReference>
<reference evidence="1 2" key="1">
    <citation type="journal article" date="2019" name="Nat. Med.">
        <title>A library of human gut bacterial isolates paired with longitudinal multiomics data enables mechanistic microbiome research.</title>
        <authorList>
            <person name="Poyet M."/>
            <person name="Groussin M."/>
            <person name="Gibbons S.M."/>
            <person name="Avila-Pacheco J."/>
            <person name="Jiang X."/>
            <person name="Kearney S.M."/>
            <person name="Perrotta A.R."/>
            <person name="Berdy B."/>
            <person name="Zhao S."/>
            <person name="Lieberman T.D."/>
            <person name="Swanson P.K."/>
            <person name="Smith M."/>
            <person name="Roesemann S."/>
            <person name="Alexander J.E."/>
            <person name="Rich S.A."/>
            <person name="Livny J."/>
            <person name="Vlamakis H."/>
            <person name="Clish C."/>
            <person name="Bullock K."/>
            <person name="Deik A."/>
            <person name="Scott J."/>
            <person name="Pierce K.A."/>
            <person name="Xavier R.J."/>
            <person name="Alm E.J."/>
        </authorList>
    </citation>
    <scope>NUCLEOTIDE SEQUENCE [LARGE SCALE GENOMIC DNA]</scope>
    <source>
        <strain evidence="1 2">BIOML-A198</strain>
    </source>
</reference>
<dbReference type="SUPFAM" id="SSF46785">
    <property type="entry name" value="Winged helix' DNA-binding domain"/>
    <property type="match status" value="1"/>
</dbReference>
<dbReference type="EMBL" id="WMQE01000021">
    <property type="protein sequence ID" value="MTK21687.1"/>
    <property type="molecule type" value="Genomic_DNA"/>
</dbReference>
<dbReference type="OrthoDB" id="9792661at2"/>
<dbReference type="InterPro" id="IPR013196">
    <property type="entry name" value="HTH_11"/>
</dbReference>
<dbReference type="InterPro" id="IPR026043">
    <property type="entry name" value="NadR"/>
</dbReference>